<proteinExistence type="predicted"/>
<accession>A0ACA9Q9F8</accession>
<dbReference type="EMBL" id="CAJVPT010044701">
    <property type="protein sequence ID" value="CAG8734819.1"/>
    <property type="molecule type" value="Genomic_DNA"/>
</dbReference>
<dbReference type="Proteomes" id="UP000789525">
    <property type="component" value="Unassembled WGS sequence"/>
</dbReference>
<name>A0ACA9Q9F8_9GLOM</name>
<comment type="caution">
    <text evidence="1">The sequence shown here is derived from an EMBL/GenBank/DDBJ whole genome shotgun (WGS) entry which is preliminary data.</text>
</comment>
<sequence length="231" mass="26645">FAILLWEISSHKIPFDDVEKDMKVRDIIISRKRPDPFPAGTPEKYKEIIVQAWDHDFNNRPPIKIILEKLEGISLLKTPNMNVAISLHNSGHYREAFPHFQMLAQKDSKAAYYAGLYLYKGTYGIEKNEITALLYLGKSAESGYTRGQYLYAHACLKGIYYEKDEGIKYLKKAVYNDDPDALYMYSQLYLNGEHDFPVDNSEYMCYLRAAAEKGSKDAIKELESKEKETTN</sequence>
<evidence type="ECO:0000313" key="1">
    <source>
        <dbReference type="EMBL" id="CAG8734819.1"/>
    </source>
</evidence>
<gene>
    <name evidence="1" type="ORF">ACOLOM_LOCUS11845</name>
</gene>
<protein>
    <submittedName>
        <fullName evidence="1">10045_t:CDS:1</fullName>
    </submittedName>
</protein>
<evidence type="ECO:0000313" key="2">
    <source>
        <dbReference type="Proteomes" id="UP000789525"/>
    </source>
</evidence>
<keyword evidence="2" id="KW-1185">Reference proteome</keyword>
<organism evidence="1 2">
    <name type="scientific">Acaulospora colombiana</name>
    <dbReference type="NCBI Taxonomy" id="27376"/>
    <lineage>
        <taxon>Eukaryota</taxon>
        <taxon>Fungi</taxon>
        <taxon>Fungi incertae sedis</taxon>
        <taxon>Mucoromycota</taxon>
        <taxon>Glomeromycotina</taxon>
        <taxon>Glomeromycetes</taxon>
        <taxon>Diversisporales</taxon>
        <taxon>Acaulosporaceae</taxon>
        <taxon>Acaulospora</taxon>
    </lineage>
</organism>
<feature type="non-terminal residue" evidence="1">
    <location>
        <position position="1"/>
    </location>
</feature>
<reference evidence="1" key="1">
    <citation type="submission" date="2021-06" db="EMBL/GenBank/DDBJ databases">
        <authorList>
            <person name="Kallberg Y."/>
            <person name="Tangrot J."/>
            <person name="Rosling A."/>
        </authorList>
    </citation>
    <scope>NUCLEOTIDE SEQUENCE</scope>
    <source>
        <strain evidence="1">CL356</strain>
    </source>
</reference>